<dbReference type="HOGENOM" id="CLU_2407187_0_0_9"/>
<evidence type="ECO:0000313" key="1">
    <source>
        <dbReference type="EMBL" id="AJI24715.1"/>
    </source>
</evidence>
<accession>A0A0B6AIJ9</accession>
<dbReference type="KEGG" id="bmeg:BG04_4827"/>
<gene>
    <name evidence="1" type="ORF">BG04_4827</name>
</gene>
<sequence>MKKSVLPIFFIVNLFFIYCLLFNQGYIFQLKNLPYIWAIYLLLGTCLAFYYMLRYKQKKDGQVLLSIGILTTSISSLGCLGFFYFFYRAMGG</sequence>
<reference evidence="1 2" key="1">
    <citation type="journal article" date="2015" name="Genome Announc.">
        <title>Complete genome sequences for 35 biothreat assay-relevant bacillus species.</title>
        <authorList>
            <person name="Johnson S.L."/>
            <person name="Daligault H.E."/>
            <person name="Davenport K.W."/>
            <person name="Jaissle J."/>
            <person name="Frey K.G."/>
            <person name="Ladner J.T."/>
            <person name="Broomall S.M."/>
            <person name="Bishop-Lilly K.A."/>
            <person name="Bruce D.C."/>
            <person name="Gibbons H.S."/>
            <person name="Coyne S.R."/>
            <person name="Lo C.C."/>
            <person name="Meincke L."/>
            <person name="Munk A.C."/>
            <person name="Koroleva G.I."/>
            <person name="Rosenzweig C.N."/>
            <person name="Palacios G.F."/>
            <person name="Redden C.L."/>
            <person name="Minogue T.D."/>
            <person name="Chain P.S."/>
        </authorList>
    </citation>
    <scope>NUCLEOTIDE SEQUENCE [LARGE SCALE GENOMIC DNA]</scope>
    <source>
        <strain evidence="2">ATCC 14581 / DSM 32 / JCM 2506 / NBRC 15308 / NCIMB 9376 / NCTC 10342 / NRRL B-14308 / VKM B-512</strain>
    </source>
</reference>
<dbReference type="RefSeq" id="WP_034651917.1">
    <property type="nucleotide sequence ID" value="NZ_BCVB01000004.1"/>
</dbReference>
<proteinExistence type="predicted"/>
<dbReference type="GeneID" id="93642813"/>
<dbReference type="AlphaFoldDB" id="A0A0B6AIJ9"/>
<evidence type="ECO:0000313" key="2">
    <source>
        <dbReference type="Proteomes" id="UP000031829"/>
    </source>
</evidence>
<dbReference type="Proteomes" id="UP000031829">
    <property type="component" value="Chromosome"/>
</dbReference>
<protein>
    <submittedName>
        <fullName evidence="1">Putative membrane protein</fullName>
    </submittedName>
</protein>
<dbReference type="EMBL" id="CP009920">
    <property type="protein sequence ID" value="AJI24715.1"/>
    <property type="molecule type" value="Genomic_DNA"/>
</dbReference>
<name>A0A0B6AIJ9_PRIM2</name>
<organism evidence="1 2">
    <name type="scientific">Priestia megaterium (strain ATCC 14581 / DSM 32 / CCUG 1817 / JCM 2506 / NBRC 15308 / NCIMB 9376 / NCTC 10342 / NRRL B-14308 / VKM B-512 / Ford 19)</name>
    <name type="common">Bacillus megaterium</name>
    <dbReference type="NCBI Taxonomy" id="1348623"/>
    <lineage>
        <taxon>Bacteria</taxon>
        <taxon>Bacillati</taxon>
        <taxon>Bacillota</taxon>
        <taxon>Bacilli</taxon>
        <taxon>Bacillales</taxon>
        <taxon>Bacillaceae</taxon>
        <taxon>Priestia</taxon>
    </lineage>
</organism>